<feature type="compositionally biased region" description="Polar residues" evidence="5">
    <location>
        <begin position="17"/>
        <end position="55"/>
    </location>
</feature>
<dbReference type="KEGG" id="tatv:25780455"/>
<keyword evidence="8" id="KW-1185">Reference proteome</keyword>
<organism evidence="7 8">
    <name type="scientific">Hypocrea atroviridis (strain ATCC 20476 / IMI 206040)</name>
    <name type="common">Trichoderma atroviride</name>
    <dbReference type="NCBI Taxonomy" id="452589"/>
    <lineage>
        <taxon>Eukaryota</taxon>
        <taxon>Fungi</taxon>
        <taxon>Dikarya</taxon>
        <taxon>Ascomycota</taxon>
        <taxon>Pezizomycotina</taxon>
        <taxon>Sordariomycetes</taxon>
        <taxon>Hypocreomycetidae</taxon>
        <taxon>Hypocreales</taxon>
        <taxon>Hypocreaceae</taxon>
        <taxon>Trichoderma</taxon>
    </lineage>
</organism>
<dbReference type="Proteomes" id="UP000005426">
    <property type="component" value="Unassembled WGS sequence"/>
</dbReference>
<keyword evidence="3" id="KW-0288">FMN</keyword>
<dbReference type="STRING" id="452589.G9P6N2"/>
<evidence type="ECO:0000256" key="4">
    <source>
        <dbReference type="ARBA" id="ARBA00038054"/>
    </source>
</evidence>
<evidence type="ECO:0000256" key="5">
    <source>
        <dbReference type="SAM" id="MobiDB-lite"/>
    </source>
</evidence>
<dbReference type="AlphaFoldDB" id="G9P6N2"/>
<dbReference type="OMA" id="KSPNPNW"/>
<dbReference type="PANTHER" id="PTHR33798:SF5">
    <property type="entry name" value="FLAVIN REDUCTASE LIKE DOMAIN-CONTAINING PROTEIN"/>
    <property type="match status" value="1"/>
</dbReference>
<name>G9P6N2_HYPAI</name>
<comment type="cofactor">
    <cofactor evidence="1">
        <name>FMN</name>
        <dbReference type="ChEBI" id="CHEBI:58210"/>
    </cofactor>
</comment>
<dbReference type="HOGENOM" id="CLU_059021_3_0_1"/>
<evidence type="ECO:0000259" key="6">
    <source>
        <dbReference type="SMART" id="SM00903"/>
    </source>
</evidence>
<evidence type="ECO:0000313" key="7">
    <source>
        <dbReference type="EMBL" id="EHK41453.1"/>
    </source>
</evidence>
<dbReference type="eggNOG" id="ENOG502QT1K">
    <property type="taxonomic scope" value="Eukaryota"/>
</dbReference>
<comment type="similarity">
    <text evidence="4">Belongs to the flavoredoxin family.</text>
</comment>
<sequence>MILSTSTLTRVHESRHSNSSWKHGHGSTTHLFTTSVSSTTPNEKTETNNHISINPHSKERNSWDNYRLLISAIAPRPIALISTVSADGKSVNLAPYSYFNVIAHDPPTFVVGFGNPPTGAKDSFINVRDTRQCVINVVSEDFLEAANAASIDAPYGMSEWSMTGLTADYCCETVRAPRVKESIFSIEARVESVKEIQSKEHPGRISSWLVILEGTRFWARDDALNEEQDYICPEILKPVASMGGALYSKTTDRVEIQRPQYKNYTERKVGNVDHLIGRI</sequence>
<dbReference type="Pfam" id="PF01613">
    <property type="entry name" value="Flavin_Reduct"/>
    <property type="match status" value="1"/>
</dbReference>
<accession>G9P6N2</accession>
<gene>
    <name evidence="7" type="ORF">TRIATDRAFT_295350</name>
</gene>
<proteinExistence type="inferred from homology"/>
<dbReference type="InterPro" id="IPR012349">
    <property type="entry name" value="Split_barrel_FMN-bd"/>
</dbReference>
<dbReference type="InterPro" id="IPR002563">
    <property type="entry name" value="Flavin_Rdtase-like_dom"/>
</dbReference>
<reference evidence="7 8" key="1">
    <citation type="journal article" date="2011" name="Genome Biol.">
        <title>Comparative genome sequence analysis underscores mycoparasitism as the ancestral life style of Trichoderma.</title>
        <authorList>
            <person name="Kubicek C.P."/>
            <person name="Herrera-Estrella A."/>
            <person name="Seidl-Seiboth V."/>
            <person name="Martinez D.A."/>
            <person name="Druzhinina I.S."/>
            <person name="Thon M."/>
            <person name="Zeilinger S."/>
            <person name="Casas-Flores S."/>
            <person name="Horwitz B.A."/>
            <person name="Mukherjee P.K."/>
            <person name="Mukherjee M."/>
            <person name="Kredics L."/>
            <person name="Alcaraz L.D."/>
            <person name="Aerts A."/>
            <person name="Antal Z."/>
            <person name="Atanasova L."/>
            <person name="Cervantes-Badillo M.G."/>
            <person name="Challacombe J."/>
            <person name="Chertkov O."/>
            <person name="McCluskey K."/>
            <person name="Coulpier F."/>
            <person name="Deshpande N."/>
            <person name="von Doehren H."/>
            <person name="Ebbole D.J."/>
            <person name="Esquivel-Naranjo E.U."/>
            <person name="Fekete E."/>
            <person name="Flipphi M."/>
            <person name="Glaser F."/>
            <person name="Gomez-Rodriguez E.Y."/>
            <person name="Gruber S."/>
            <person name="Han C."/>
            <person name="Henrissat B."/>
            <person name="Hermosa R."/>
            <person name="Hernandez-Onate M."/>
            <person name="Karaffa L."/>
            <person name="Kosti I."/>
            <person name="Le Crom S."/>
            <person name="Lindquist E."/>
            <person name="Lucas S."/>
            <person name="Luebeck M."/>
            <person name="Luebeck P.S."/>
            <person name="Margeot A."/>
            <person name="Metz B."/>
            <person name="Misra M."/>
            <person name="Nevalainen H."/>
            <person name="Omann M."/>
            <person name="Packer N."/>
            <person name="Perrone G."/>
            <person name="Uresti-Rivera E.E."/>
            <person name="Salamov A."/>
            <person name="Schmoll M."/>
            <person name="Seiboth B."/>
            <person name="Shapiro H."/>
            <person name="Sukno S."/>
            <person name="Tamayo-Ramos J.A."/>
            <person name="Tisch D."/>
            <person name="Wiest A."/>
            <person name="Wilkinson H.H."/>
            <person name="Zhang M."/>
            <person name="Coutinho P.M."/>
            <person name="Kenerley C.M."/>
            <person name="Monte E."/>
            <person name="Baker S.E."/>
            <person name="Grigoriev I.V."/>
        </authorList>
    </citation>
    <scope>NUCLEOTIDE SEQUENCE [LARGE SCALE GENOMIC DNA]</scope>
    <source>
        <strain evidence="8">ATCC 20476 / IMI 206040</strain>
    </source>
</reference>
<evidence type="ECO:0000256" key="1">
    <source>
        <dbReference type="ARBA" id="ARBA00001917"/>
    </source>
</evidence>
<evidence type="ECO:0000256" key="3">
    <source>
        <dbReference type="ARBA" id="ARBA00022643"/>
    </source>
</evidence>
<dbReference type="GO" id="GO:0010181">
    <property type="term" value="F:FMN binding"/>
    <property type="evidence" value="ECO:0007669"/>
    <property type="project" value="InterPro"/>
</dbReference>
<keyword evidence="2" id="KW-0285">Flavoprotein</keyword>
<dbReference type="SUPFAM" id="SSF50475">
    <property type="entry name" value="FMN-binding split barrel"/>
    <property type="match status" value="1"/>
</dbReference>
<dbReference type="GeneID" id="25780455"/>
<protein>
    <recommendedName>
        <fullName evidence="6">Flavin reductase like domain-containing protein</fullName>
    </recommendedName>
</protein>
<dbReference type="PANTHER" id="PTHR33798">
    <property type="entry name" value="FLAVOPROTEIN OXYGENASE"/>
    <property type="match status" value="1"/>
</dbReference>
<feature type="domain" description="Flavin reductase like" evidence="6">
    <location>
        <begin position="71"/>
        <end position="230"/>
    </location>
</feature>
<feature type="region of interest" description="Disordered" evidence="5">
    <location>
        <begin position="1"/>
        <end position="57"/>
    </location>
</feature>
<evidence type="ECO:0000256" key="2">
    <source>
        <dbReference type="ARBA" id="ARBA00022630"/>
    </source>
</evidence>
<evidence type="ECO:0000313" key="8">
    <source>
        <dbReference type="Proteomes" id="UP000005426"/>
    </source>
</evidence>
<dbReference type="OrthoDB" id="10250990at2759"/>
<dbReference type="Gene3D" id="2.30.110.10">
    <property type="entry name" value="Electron Transport, Fmn-binding Protein, Chain A"/>
    <property type="match status" value="1"/>
</dbReference>
<dbReference type="EMBL" id="ABDG02000027">
    <property type="protein sequence ID" value="EHK41453.1"/>
    <property type="molecule type" value="Genomic_DNA"/>
</dbReference>
<comment type="caution">
    <text evidence="7">The sequence shown here is derived from an EMBL/GenBank/DDBJ whole genome shotgun (WGS) entry which is preliminary data.</text>
</comment>
<dbReference type="SMART" id="SM00903">
    <property type="entry name" value="Flavin_Reduct"/>
    <property type="match status" value="1"/>
</dbReference>